<proteinExistence type="predicted"/>
<dbReference type="Proteomes" id="UP000580043">
    <property type="component" value="Unassembled WGS sequence"/>
</dbReference>
<accession>A0A848G4H4</accession>
<gene>
    <name evidence="1" type="ORF">HHL15_02400</name>
</gene>
<name>A0A848G4H4_9RHOO</name>
<dbReference type="AlphaFoldDB" id="A0A848G4H4"/>
<protein>
    <submittedName>
        <fullName evidence="1">Uncharacterized protein</fullName>
    </submittedName>
</protein>
<comment type="caution">
    <text evidence="1">The sequence shown here is derived from an EMBL/GenBank/DDBJ whole genome shotgun (WGS) entry which is preliminary data.</text>
</comment>
<reference evidence="1 2" key="1">
    <citation type="submission" date="2020-04" db="EMBL/GenBank/DDBJ databases">
        <title>Zoogloea sp. G-4-1-14 isolated from soil.</title>
        <authorList>
            <person name="Dahal R.H."/>
        </authorList>
    </citation>
    <scope>NUCLEOTIDE SEQUENCE [LARGE SCALE GENOMIC DNA]</scope>
    <source>
        <strain evidence="1 2">G-4-1-14</strain>
    </source>
</reference>
<sequence length="133" mass="14889">MFIMSIRWPDKACKRCGTKDHWNIRRCINLGGQKTHLFVCAHCGERTKDFIDKAAAAEALAAGIEILEIPPAYQAKRPKCVVCGAEGAENHHWAPSALFGLEAERWPQSYLCQPCHRRWHAIVTPNISAQPGL</sequence>
<organism evidence="1 2">
    <name type="scientific">Zoogloea dura</name>
    <dbReference type="NCBI Taxonomy" id="2728840"/>
    <lineage>
        <taxon>Bacteria</taxon>
        <taxon>Pseudomonadati</taxon>
        <taxon>Pseudomonadota</taxon>
        <taxon>Betaproteobacteria</taxon>
        <taxon>Rhodocyclales</taxon>
        <taxon>Zoogloeaceae</taxon>
        <taxon>Zoogloea</taxon>
    </lineage>
</organism>
<evidence type="ECO:0000313" key="2">
    <source>
        <dbReference type="Proteomes" id="UP000580043"/>
    </source>
</evidence>
<evidence type="ECO:0000313" key="1">
    <source>
        <dbReference type="EMBL" id="NML24581.1"/>
    </source>
</evidence>
<dbReference type="EMBL" id="JABBGA010000001">
    <property type="protein sequence ID" value="NML24581.1"/>
    <property type="molecule type" value="Genomic_DNA"/>
</dbReference>
<keyword evidence="2" id="KW-1185">Reference proteome</keyword>